<dbReference type="EMBL" id="CACSLK010000984">
    <property type="protein sequence ID" value="CAA0806686.1"/>
    <property type="molecule type" value="Genomic_DNA"/>
</dbReference>
<name>A0A9N7MHL6_STRHE</name>
<dbReference type="OrthoDB" id="1912778at2759"/>
<sequence length="235" mass="26925">MAFKWVSSSPNINCEFQVRNKIIINHTLIAPRASSAKRNQLSMVPKKKSRRRLITISTSQGRWDSKWECNYVFSLHQLQLHDLVDDDIHKDTDVFINLSLEKHAGLGLSVEGAITTCINRKCCNCCSPYSSEINTTFKVWIIPSTRLVRDSSFHQLPDIGTEDPSVLYVKPGYEADLDSLIQDTIRLAISVKETCSQACDKSEPKMHYLGIRNSASTEKRWFKLLELKEKHHFKI</sequence>
<keyword evidence="2" id="KW-1185">Reference proteome</keyword>
<protein>
    <submittedName>
        <fullName evidence="1">Uncharacterized protein</fullName>
    </submittedName>
</protein>
<evidence type="ECO:0000313" key="2">
    <source>
        <dbReference type="Proteomes" id="UP001153555"/>
    </source>
</evidence>
<dbReference type="PANTHER" id="PTHR37734">
    <property type="entry name" value="LARGE RIBOSOMAL RNA SUBUNIT ACCUMULATION PROTEIN YCED HOMOLOG 2, CHLOROPLASTIC"/>
    <property type="match status" value="1"/>
</dbReference>
<reference evidence="1" key="1">
    <citation type="submission" date="2019-12" db="EMBL/GenBank/DDBJ databases">
        <authorList>
            <person name="Scholes J."/>
        </authorList>
    </citation>
    <scope>NUCLEOTIDE SEQUENCE</scope>
</reference>
<dbReference type="InterPro" id="IPR044985">
    <property type="entry name" value="YceD_plant"/>
</dbReference>
<dbReference type="Pfam" id="PF02620">
    <property type="entry name" value="YceD"/>
    <property type="match status" value="1"/>
</dbReference>
<dbReference type="PANTHER" id="PTHR37734:SF1">
    <property type="entry name" value="LARGE RIBOSOMAL RNA SUBUNIT ACCUMULATION PROTEIN YCED HOMOLOG 2, CHLOROPLASTIC"/>
    <property type="match status" value="1"/>
</dbReference>
<proteinExistence type="predicted"/>
<evidence type="ECO:0000313" key="1">
    <source>
        <dbReference type="EMBL" id="CAA0806686.1"/>
    </source>
</evidence>
<gene>
    <name evidence="1" type="ORF">SHERM_09570</name>
</gene>
<dbReference type="Proteomes" id="UP001153555">
    <property type="component" value="Unassembled WGS sequence"/>
</dbReference>
<organism evidence="1 2">
    <name type="scientific">Striga hermonthica</name>
    <name type="common">Purple witchweed</name>
    <name type="synonym">Buchnera hermonthica</name>
    <dbReference type="NCBI Taxonomy" id="68872"/>
    <lineage>
        <taxon>Eukaryota</taxon>
        <taxon>Viridiplantae</taxon>
        <taxon>Streptophyta</taxon>
        <taxon>Embryophyta</taxon>
        <taxon>Tracheophyta</taxon>
        <taxon>Spermatophyta</taxon>
        <taxon>Magnoliopsida</taxon>
        <taxon>eudicotyledons</taxon>
        <taxon>Gunneridae</taxon>
        <taxon>Pentapetalae</taxon>
        <taxon>asterids</taxon>
        <taxon>lamiids</taxon>
        <taxon>Lamiales</taxon>
        <taxon>Orobanchaceae</taxon>
        <taxon>Buchnereae</taxon>
        <taxon>Striga</taxon>
    </lineage>
</organism>
<accession>A0A9N7MHL6</accession>
<comment type="caution">
    <text evidence="1">The sequence shown here is derived from an EMBL/GenBank/DDBJ whole genome shotgun (WGS) entry which is preliminary data.</text>
</comment>
<dbReference type="InterPro" id="IPR003772">
    <property type="entry name" value="YceD"/>
</dbReference>
<dbReference type="AlphaFoldDB" id="A0A9N7MHL6"/>